<dbReference type="AlphaFoldDB" id="G9XG03"/>
<evidence type="ECO:0000313" key="6">
    <source>
        <dbReference type="Proteomes" id="UP000003379"/>
    </source>
</evidence>
<dbReference type="GO" id="GO:0004252">
    <property type="term" value="F:serine-type endopeptidase activity"/>
    <property type="evidence" value="ECO:0007669"/>
    <property type="project" value="UniProtKB-UniRule"/>
</dbReference>
<gene>
    <name evidence="5" type="ORF">HMPREF9628_00696</name>
</gene>
<dbReference type="HOGENOM" id="CLU_014785_0_0_9"/>
<keyword evidence="1 2" id="KW-0645">Protease</keyword>
<dbReference type="PANTHER" id="PTHR10046">
    <property type="entry name" value="ATP DEPENDENT LON PROTEASE FAMILY MEMBER"/>
    <property type="match status" value="1"/>
</dbReference>
<feature type="active site" evidence="2">
    <location>
        <position position="702"/>
    </location>
</feature>
<dbReference type="Gene3D" id="3.30.230.10">
    <property type="match status" value="1"/>
</dbReference>
<feature type="active site" evidence="2">
    <location>
        <position position="659"/>
    </location>
</feature>
<dbReference type="Pfam" id="PF20436">
    <property type="entry name" value="LonB_AAA-LID"/>
    <property type="match status" value="1"/>
</dbReference>
<dbReference type="GO" id="GO:0005524">
    <property type="term" value="F:ATP binding"/>
    <property type="evidence" value="ECO:0007669"/>
    <property type="project" value="InterPro"/>
</dbReference>
<dbReference type="STRING" id="796937.HMPREF9630_01923"/>
<dbReference type="InterPro" id="IPR027065">
    <property type="entry name" value="Lon_Prtase"/>
</dbReference>
<organism evidence="5 6">
    <name type="scientific">Peptoanaerobacter stomatis</name>
    <dbReference type="NCBI Taxonomy" id="796937"/>
    <lineage>
        <taxon>Bacteria</taxon>
        <taxon>Bacillati</taxon>
        <taxon>Bacillota</taxon>
        <taxon>Clostridia</taxon>
        <taxon>Peptostreptococcales</taxon>
        <taxon>Filifactoraceae</taxon>
        <taxon>Peptoanaerobacter</taxon>
    </lineage>
</organism>
<feature type="domain" description="Lon proteolytic" evidence="4">
    <location>
        <begin position="569"/>
        <end position="764"/>
    </location>
</feature>
<evidence type="ECO:0000313" key="5">
    <source>
        <dbReference type="EMBL" id="EHL15773.1"/>
    </source>
</evidence>
<dbReference type="GO" id="GO:0006508">
    <property type="term" value="P:proteolysis"/>
    <property type="evidence" value="ECO:0007669"/>
    <property type="project" value="UniProtKB-KW"/>
</dbReference>
<dbReference type="Proteomes" id="UP000003379">
    <property type="component" value="Unassembled WGS sequence"/>
</dbReference>
<dbReference type="InterPro" id="IPR008269">
    <property type="entry name" value="Lon_proteolytic"/>
</dbReference>
<keyword evidence="3" id="KW-0175">Coiled coil</keyword>
<comment type="catalytic activity">
    <reaction evidence="2">
        <text>Hydrolysis of proteins in presence of ATP.</text>
        <dbReference type="EC" id="3.4.21.53"/>
    </reaction>
</comment>
<dbReference type="Gene3D" id="3.40.50.300">
    <property type="entry name" value="P-loop containing nucleotide triphosphate hydrolases"/>
    <property type="match status" value="1"/>
</dbReference>
<feature type="coiled-coil region" evidence="3">
    <location>
        <begin position="215"/>
        <end position="246"/>
    </location>
</feature>
<dbReference type="PRINTS" id="PR00830">
    <property type="entry name" value="ENDOLAPTASE"/>
</dbReference>
<accession>G9XG03</accession>
<dbReference type="Pfam" id="PF05362">
    <property type="entry name" value="Lon_C"/>
    <property type="match status" value="1"/>
</dbReference>
<keyword evidence="2" id="KW-0378">Hydrolase</keyword>
<evidence type="ECO:0000259" key="4">
    <source>
        <dbReference type="PROSITE" id="PS51786"/>
    </source>
</evidence>
<reference evidence="5 6" key="1">
    <citation type="submission" date="2011-08" db="EMBL/GenBank/DDBJ databases">
        <title>The Genome Sequence of Eubacteriaceae bacterium CM5.</title>
        <authorList>
            <consortium name="The Broad Institute Genome Sequencing Platform"/>
            <person name="Earl A."/>
            <person name="Ward D."/>
            <person name="Feldgarden M."/>
            <person name="Gevers D."/>
            <person name="Sizova M."/>
            <person name="Hazen A."/>
            <person name="Epstein S."/>
            <person name="Young S.K."/>
            <person name="Zeng Q."/>
            <person name="Gargeya S."/>
            <person name="Fitzgerald M."/>
            <person name="Haas B."/>
            <person name="Abouelleil A."/>
            <person name="Alvarado L."/>
            <person name="Arachchi H.M."/>
            <person name="Berlin A."/>
            <person name="Brown A."/>
            <person name="Chapman S.B."/>
            <person name="Chen Z."/>
            <person name="Dunbar C."/>
            <person name="Freedman E."/>
            <person name="Gearin G."/>
            <person name="Gellesch M."/>
            <person name="Goldberg J."/>
            <person name="Griggs A."/>
            <person name="Gujja S."/>
            <person name="Heiman D."/>
            <person name="Howarth C."/>
            <person name="Larson L."/>
            <person name="Lui A."/>
            <person name="MacDonald P.J.P."/>
            <person name="Montmayeur A."/>
            <person name="Murphy C."/>
            <person name="Neiman D."/>
            <person name="Pearson M."/>
            <person name="Priest M."/>
            <person name="Roberts A."/>
            <person name="Saif S."/>
            <person name="Shea T."/>
            <person name="Shenoy N."/>
            <person name="Sisk P."/>
            <person name="Stolte C."/>
            <person name="Sykes S."/>
            <person name="Wortman J."/>
            <person name="Nusbaum C."/>
            <person name="Birren B."/>
        </authorList>
    </citation>
    <scope>NUCLEOTIDE SEQUENCE [LARGE SCALE GENOMIC DNA]</scope>
    <source>
        <strain evidence="5 6">CM5</strain>
    </source>
</reference>
<dbReference type="InterPro" id="IPR027417">
    <property type="entry name" value="P-loop_NTPase"/>
</dbReference>
<keyword evidence="2" id="KW-0720">Serine protease</keyword>
<name>G9XG03_9FIRM</name>
<dbReference type="Pfam" id="PF13654">
    <property type="entry name" value="AAA_32"/>
    <property type="match status" value="1"/>
</dbReference>
<dbReference type="GO" id="GO:0030163">
    <property type="term" value="P:protein catabolic process"/>
    <property type="evidence" value="ECO:0007669"/>
    <property type="project" value="InterPro"/>
</dbReference>
<dbReference type="PATRIC" id="fig|796940.3.peg.2120"/>
<dbReference type="InterPro" id="IPR041699">
    <property type="entry name" value="AAA_32"/>
</dbReference>
<evidence type="ECO:0000256" key="2">
    <source>
        <dbReference type="PROSITE-ProRule" id="PRU01122"/>
    </source>
</evidence>
<dbReference type="EC" id="3.4.21.53" evidence="2"/>
<sequence length="790" mass="90878">MIKIEKYEVSPKKMTSDIKITNLKFESTKDLKPMEDMIGQNRACQAINFGINMKVKGYNIYVCGITGTGRNSYVKKVSENYAKDNFSRESLKDYVYVYNFKNEYEPISISFPAGNGKVFQKHIEEAIASIRKGLSKDFTSVKYGNESMKFSIDYENKVEKIIDKLNEKAIKKHIVFHIGEDGLVSMPLNKDYSLLSEEDIEKLTEEDFAKFRSSSNKLHKELTKTLDELRRAEEEYNNIVETYDKNIALTAIEAILKKYIVIYSYDKKILTYFENMKEDILLNLEKFKQNNSKNKVIFTAMKVNKSFFDRYKVNLFVDNSTAEKLPVIIETNPTYYNLNGYMEYKNKQGSFITSFLDIKAGAIQKANGGFLILNVNDVLKNPYSWDCIKRTLKNKTATIDSLSEYNNYILTTSIKPEKIDIDMKVIFVGDYDTYALLYEYDDDFQKLFKILSEFDTQMDNNVENQKNFARSLKSHCESKSLKYISRDGIFEMIRYSNRLAEDKNKLSSRYNKIMELIYEANYIADKDKDVIDAQDILKSLEFKKFRNNQYQERLYEMYKDGTLLLDIDGEKIGQINGLVVISEGEYSFGSPSKITASTYIGKEGIINIEREVKNTGSSHDKGVMILSGYLGERYGKDKSLSFTTSITFEQNYGYIDGDSASSTELYLMFSSIADIPIKQYIAVTGSVSQKGEIQPIGGVNEKVEGFFEICSMKGLTGKQGVIIPKLNIQNLILKKEVIEACEKGLFHIYAISTVDEGLEILTGLKRNEIDKKMNDTFQKFIDYYECDDEE</sequence>
<evidence type="ECO:0000256" key="1">
    <source>
        <dbReference type="ARBA" id="ARBA00022670"/>
    </source>
</evidence>
<dbReference type="InterPro" id="IPR020568">
    <property type="entry name" value="Ribosomal_Su5_D2-typ_SF"/>
</dbReference>
<evidence type="ECO:0000256" key="3">
    <source>
        <dbReference type="SAM" id="Coils"/>
    </source>
</evidence>
<protein>
    <recommendedName>
        <fullName evidence="2">endopeptidase La</fullName>
        <ecNumber evidence="2">3.4.21.53</ecNumber>
    </recommendedName>
</protein>
<dbReference type="RefSeq" id="WP_009528859.1">
    <property type="nucleotide sequence ID" value="NZ_JH414599.1"/>
</dbReference>
<proteinExistence type="inferred from homology"/>
<dbReference type="SUPFAM" id="SSF54211">
    <property type="entry name" value="Ribosomal protein S5 domain 2-like"/>
    <property type="match status" value="1"/>
</dbReference>
<comment type="similarity">
    <text evidence="2">Belongs to the peptidase S16 family.</text>
</comment>
<dbReference type="GO" id="GO:0004176">
    <property type="term" value="F:ATP-dependent peptidase activity"/>
    <property type="evidence" value="ECO:0007669"/>
    <property type="project" value="UniProtKB-UniRule"/>
</dbReference>
<comment type="caution">
    <text evidence="5">The sequence shown here is derived from an EMBL/GenBank/DDBJ whole genome shotgun (WGS) entry which is preliminary data.</text>
</comment>
<dbReference type="InterPro" id="IPR046843">
    <property type="entry name" value="LonB_AAA-LID"/>
</dbReference>
<dbReference type="EMBL" id="AFZG01000085">
    <property type="protein sequence ID" value="EHL15773.1"/>
    <property type="molecule type" value="Genomic_DNA"/>
</dbReference>
<dbReference type="InterPro" id="IPR046844">
    <property type="entry name" value="Lon-like_helical"/>
</dbReference>
<dbReference type="Gene3D" id="1.10.8.60">
    <property type="match status" value="1"/>
</dbReference>
<dbReference type="Pfam" id="PF20437">
    <property type="entry name" value="LonC_helical"/>
    <property type="match status" value="1"/>
</dbReference>
<dbReference type="PROSITE" id="PS51786">
    <property type="entry name" value="LON_PROTEOLYTIC"/>
    <property type="match status" value="1"/>
</dbReference>
<dbReference type="InterPro" id="IPR014721">
    <property type="entry name" value="Ribsml_uS5_D2-typ_fold_subgr"/>
</dbReference>